<dbReference type="EMBL" id="GG662718">
    <property type="protein sequence ID" value="EAR94050.2"/>
    <property type="molecule type" value="Genomic_DNA"/>
</dbReference>
<feature type="region of interest" description="Disordered" evidence="1">
    <location>
        <begin position="26"/>
        <end position="74"/>
    </location>
</feature>
<keyword evidence="3" id="KW-1185">Reference proteome</keyword>
<reference evidence="3" key="1">
    <citation type="journal article" date="2006" name="PLoS Biol.">
        <title>Macronuclear genome sequence of the ciliate Tetrahymena thermophila, a model eukaryote.</title>
        <authorList>
            <person name="Eisen J.A."/>
            <person name="Coyne R.S."/>
            <person name="Wu M."/>
            <person name="Wu D."/>
            <person name="Thiagarajan M."/>
            <person name="Wortman J.R."/>
            <person name="Badger J.H."/>
            <person name="Ren Q."/>
            <person name="Amedeo P."/>
            <person name="Jones K.M."/>
            <person name="Tallon L.J."/>
            <person name="Delcher A.L."/>
            <person name="Salzberg S.L."/>
            <person name="Silva J.C."/>
            <person name="Haas B.J."/>
            <person name="Majoros W.H."/>
            <person name="Farzad M."/>
            <person name="Carlton J.M."/>
            <person name="Smith R.K. Jr."/>
            <person name="Garg J."/>
            <person name="Pearlman R.E."/>
            <person name="Karrer K.M."/>
            <person name="Sun L."/>
            <person name="Manning G."/>
            <person name="Elde N.C."/>
            <person name="Turkewitz A.P."/>
            <person name="Asai D.J."/>
            <person name="Wilkes D.E."/>
            <person name="Wang Y."/>
            <person name="Cai H."/>
            <person name="Collins K."/>
            <person name="Stewart B.A."/>
            <person name="Lee S.R."/>
            <person name="Wilamowska K."/>
            <person name="Weinberg Z."/>
            <person name="Ruzzo W.L."/>
            <person name="Wloga D."/>
            <person name="Gaertig J."/>
            <person name="Frankel J."/>
            <person name="Tsao C.-C."/>
            <person name="Gorovsky M.A."/>
            <person name="Keeling P.J."/>
            <person name="Waller R.F."/>
            <person name="Patron N.J."/>
            <person name="Cherry J.M."/>
            <person name="Stover N.A."/>
            <person name="Krieger C.J."/>
            <person name="del Toro C."/>
            <person name="Ryder H.F."/>
            <person name="Williamson S.C."/>
            <person name="Barbeau R.A."/>
            <person name="Hamilton E.P."/>
            <person name="Orias E."/>
        </authorList>
    </citation>
    <scope>NUCLEOTIDE SEQUENCE [LARGE SCALE GENOMIC DNA]</scope>
    <source>
        <strain evidence="3">SB210</strain>
    </source>
</reference>
<feature type="compositionally biased region" description="Polar residues" evidence="1">
    <location>
        <begin position="167"/>
        <end position="178"/>
    </location>
</feature>
<name>Q23BR8_TETTS</name>
<feature type="region of interest" description="Disordered" evidence="1">
    <location>
        <begin position="167"/>
        <end position="186"/>
    </location>
</feature>
<feature type="compositionally biased region" description="Polar residues" evidence="1">
    <location>
        <begin position="26"/>
        <end position="37"/>
    </location>
</feature>
<dbReference type="KEGG" id="tet:TTHERM_00227640"/>
<proteinExistence type="predicted"/>
<dbReference type="Proteomes" id="UP000009168">
    <property type="component" value="Unassembled WGS sequence"/>
</dbReference>
<protein>
    <submittedName>
        <fullName evidence="2">Uncharacterized protein</fullName>
    </submittedName>
</protein>
<accession>Q23BR8</accession>
<dbReference type="RefSeq" id="XP_001014295.2">
    <property type="nucleotide sequence ID" value="XM_001014295.2"/>
</dbReference>
<dbReference type="AlphaFoldDB" id="Q23BR8"/>
<evidence type="ECO:0000313" key="2">
    <source>
        <dbReference type="EMBL" id="EAR94050.2"/>
    </source>
</evidence>
<sequence>MFPFIKRMCVETLQECLMMKKSHNNVATPHAKQSIQIQDDEKRKMASKDNNVDQDDNLENDQDDDQFSTDWTTAPSTNNMVIAYESLNIQEVTPQNKEQTKQSSQKVENMEKQDNQNKKKVTKMIGKLDEEQIKTKQQDLLEQEPDYFEELNKEQELVFQEPVVNKQKQLETSSNQKSRFQDDGALDDFNANGWVDDIEIEL</sequence>
<organism evidence="2 3">
    <name type="scientific">Tetrahymena thermophila (strain SB210)</name>
    <dbReference type="NCBI Taxonomy" id="312017"/>
    <lineage>
        <taxon>Eukaryota</taxon>
        <taxon>Sar</taxon>
        <taxon>Alveolata</taxon>
        <taxon>Ciliophora</taxon>
        <taxon>Intramacronucleata</taxon>
        <taxon>Oligohymenophorea</taxon>
        <taxon>Hymenostomatida</taxon>
        <taxon>Tetrahymenina</taxon>
        <taxon>Tetrahymenidae</taxon>
        <taxon>Tetrahymena</taxon>
    </lineage>
</organism>
<evidence type="ECO:0000256" key="1">
    <source>
        <dbReference type="SAM" id="MobiDB-lite"/>
    </source>
</evidence>
<feature type="compositionally biased region" description="Polar residues" evidence="1">
    <location>
        <begin position="91"/>
        <end position="107"/>
    </location>
</feature>
<evidence type="ECO:0000313" key="3">
    <source>
        <dbReference type="Proteomes" id="UP000009168"/>
    </source>
</evidence>
<dbReference type="GeneID" id="7841141"/>
<feature type="region of interest" description="Disordered" evidence="1">
    <location>
        <begin position="91"/>
        <end position="120"/>
    </location>
</feature>
<feature type="compositionally biased region" description="Basic and acidic residues" evidence="1">
    <location>
        <begin position="39"/>
        <end position="51"/>
    </location>
</feature>
<dbReference type="InParanoid" id="Q23BR8"/>
<gene>
    <name evidence="2" type="ORF">TTHERM_00227640</name>
</gene>
<feature type="compositionally biased region" description="Acidic residues" evidence="1">
    <location>
        <begin position="52"/>
        <end position="67"/>
    </location>
</feature>
<dbReference type="HOGENOM" id="CLU_1437129_0_0_1"/>
<feature type="compositionally biased region" description="Basic and acidic residues" evidence="1">
    <location>
        <begin position="108"/>
        <end position="117"/>
    </location>
</feature>